<dbReference type="Proteomes" id="UP000234878">
    <property type="component" value="Unassembled WGS sequence"/>
</dbReference>
<evidence type="ECO:0000256" key="1">
    <source>
        <dbReference type="SAM" id="Phobius"/>
    </source>
</evidence>
<dbReference type="RefSeq" id="WP_102081772.1">
    <property type="nucleotide sequence ID" value="NZ_AP035765.1"/>
</dbReference>
<reference evidence="4 5" key="1">
    <citation type="submission" date="2017-12" db="EMBL/GenBank/DDBJ databases">
        <title>Detection of the carbapenemase gene blaVIM-5 in members of the Pseudomonas putida group isolated from polluted Nigerian wetlands.</title>
        <authorList>
            <person name="Adelowo O."/>
            <person name="Vollmers J."/>
            <person name="Maeusezahl I."/>
            <person name="Kaster A.-K."/>
            <person name="Mueller J.A."/>
        </authorList>
    </citation>
    <scope>NUCLEOTIDE SEQUENCE [LARGE SCALE GENOMIC DNA]</scope>
    <source>
        <strain evidence="3 4">MR119</strain>
        <strain evidence="2 5">MR144</strain>
    </source>
</reference>
<keyword evidence="1" id="KW-0472">Membrane</keyword>
<name>A0AAX0VXJ9_9PSED</name>
<evidence type="ECO:0000313" key="4">
    <source>
        <dbReference type="Proteomes" id="UP000234839"/>
    </source>
</evidence>
<gene>
    <name evidence="2" type="ORF">CXG49_11805</name>
    <name evidence="3" type="ORF">CXG53_02895</name>
</gene>
<feature type="transmembrane region" description="Helical" evidence="1">
    <location>
        <begin position="108"/>
        <end position="130"/>
    </location>
</feature>
<evidence type="ECO:0000313" key="3">
    <source>
        <dbReference type="EMBL" id="PLV25448.1"/>
    </source>
</evidence>
<comment type="caution">
    <text evidence="2">The sequence shown here is derived from an EMBL/GenBank/DDBJ whole genome shotgun (WGS) entry which is preliminary data.</text>
</comment>
<keyword evidence="1" id="KW-0812">Transmembrane</keyword>
<proteinExistence type="predicted"/>
<dbReference type="EMBL" id="PJCP01000002">
    <property type="protein sequence ID" value="PLV25448.1"/>
    <property type="molecule type" value="Genomic_DNA"/>
</dbReference>
<dbReference type="GeneID" id="93543422"/>
<protein>
    <submittedName>
        <fullName evidence="2">Uncharacterized protein</fullName>
    </submittedName>
</protein>
<evidence type="ECO:0000313" key="2">
    <source>
        <dbReference type="EMBL" id="PLV18998.1"/>
    </source>
</evidence>
<dbReference type="Proteomes" id="UP000234839">
    <property type="component" value="Unassembled WGS sequence"/>
</dbReference>
<accession>A0AAX0VXJ9</accession>
<feature type="transmembrane region" description="Helical" evidence="1">
    <location>
        <begin position="81"/>
        <end position="102"/>
    </location>
</feature>
<sequence length="157" mass="17795">MTKTIDLTITHDYLNPFASPDNPKLSPELVDYLSDSAWYHHELCLHIRCPEEERERLQQAISNTFAEKREQLRGDIRTQRLVALTLLGLALALVLAGTALGIEGTIPVGVVTVTAWMLLWRSAEIFFLDIRGINRQQRKYQRIASASKQFYAGVLAN</sequence>
<dbReference type="AlphaFoldDB" id="A0AAX0VXJ9"/>
<dbReference type="EMBL" id="PJCQ01000009">
    <property type="protein sequence ID" value="PLV18998.1"/>
    <property type="molecule type" value="Genomic_DNA"/>
</dbReference>
<keyword evidence="4" id="KW-1185">Reference proteome</keyword>
<keyword evidence="1" id="KW-1133">Transmembrane helix</keyword>
<organism evidence="2 5">
    <name type="scientific">Pseudomonas guariconensis</name>
    <dbReference type="NCBI Taxonomy" id="1288410"/>
    <lineage>
        <taxon>Bacteria</taxon>
        <taxon>Pseudomonadati</taxon>
        <taxon>Pseudomonadota</taxon>
        <taxon>Gammaproteobacteria</taxon>
        <taxon>Pseudomonadales</taxon>
        <taxon>Pseudomonadaceae</taxon>
        <taxon>Pseudomonas</taxon>
    </lineage>
</organism>
<evidence type="ECO:0000313" key="5">
    <source>
        <dbReference type="Proteomes" id="UP000234878"/>
    </source>
</evidence>